<accession>A0A0D7B9G6</accession>
<evidence type="ECO:0000256" key="1">
    <source>
        <dbReference type="SAM" id="Coils"/>
    </source>
</evidence>
<feature type="region of interest" description="Disordered" evidence="2">
    <location>
        <begin position="269"/>
        <end position="328"/>
    </location>
</feature>
<dbReference type="Proteomes" id="UP000054007">
    <property type="component" value="Unassembled WGS sequence"/>
</dbReference>
<feature type="region of interest" description="Disordered" evidence="2">
    <location>
        <begin position="27"/>
        <end position="131"/>
    </location>
</feature>
<evidence type="ECO:0000256" key="2">
    <source>
        <dbReference type="SAM" id="MobiDB-lite"/>
    </source>
</evidence>
<dbReference type="AlphaFoldDB" id="A0A0D7B9G6"/>
<feature type="compositionally biased region" description="Pro residues" evidence="2">
    <location>
        <begin position="92"/>
        <end position="104"/>
    </location>
</feature>
<feature type="region of interest" description="Disordered" evidence="2">
    <location>
        <begin position="225"/>
        <end position="248"/>
    </location>
</feature>
<organism evidence="3 4">
    <name type="scientific">Cylindrobasidium torrendii FP15055 ss-10</name>
    <dbReference type="NCBI Taxonomy" id="1314674"/>
    <lineage>
        <taxon>Eukaryota</taxon>
        <taxon>Fungi</taxon>
        <taxon>Dikarya</taxon>
        <taxon>Basidiomycota</taxon>
        <taxon>Agaricomycotina</taxon>
        <taxon>Agaricomycetes</taxon>
        <taxon>Agaricomycetidae</taxon>
        <taxon>Agaricales</taxon>
        <taxon>Marasmiineae</taxon>
        <taxon>Physalacriaceae</taxon>
        <taxon>Cylindrobasidium</taxon>
    </lineage>
</organism>
<keyword evidence="4" id="KW-1185">Reference proteome</keyword>
<dbReference type="OrthoDB" id="3366922at2759"/>
<reference evidence="3 4" key="1">
    <citation type="journal article" date="2015" name="Fungal Genet. Biol.">
        <title>Evolution of novel wood decay mechanisms in Agaricales revealed by the genome sequences of Fistulina hepatica and Cylindrobasidium torrendii.</title>
        <authorList>
            <person name="Floudas D."/>
            <person name="Held B.W."/>
            <person name="Riley R."/>
            <person name="Nagy L.G."/>
            <person name="Koehler G."/>
            <person name="Ransdell A.S."/>
            <person name="Younus H."/>
            <person name="Chow J."/>
            <person name="Chiniquy J."/>
            <person name="Lipzen A."/>
            <person name="Tritt A."/>
            <person name="Sun H."/>
            <person name="Haridas S."/>
            <person name="LaButti K."/>
            <person name="Ohm R.A."/>
            <person name="Kues U."/>
            <person name="Blanchette R.A."/>
            <person name="Grigoriev I.V."/>
            <person name="Minto R.E."/>
            <person name="Hibbett D.S."/>
        </authorList>
    </citation>
    <scope>NUCLEOTIDE SEQUENCE [LARGE SCALE GENOMIC DNA]</scope>
    <source>
        <strain evidence="3 4">FP15055 ss-10</strain>
    </source>
</reference>
<dbReference type="EMBL" id="KN880541">
    <property type="protein sequence ID" value="KIY66875.1"/>
    <property type="molecule type" value="Genomic_DNA"/>
</dbReference>
<keyword evidence="1" id="KW-0175">Coiled coil</keyword>
<evidence type="ECO:0008006" key="5">
    <source>
        <dbReference type="Google" id="ProtNLM"/>
    </source>
</evidence>
<sequence length="806" mass="90040">MADDDDFFSDDAIDDKTWDLIDARVAEERAKRPSSSQLAPPPAKRPRLAQNAPPSRLQSLDDLPDILVTGNGKYGIQDNPRNTPVSNRQPSIAPPRSRPPPPPNRNVHRPIPQSRPTPTPDPPTSLPNSTQDLELKVKLAALQADLERVNAELTSRKDEAYKKSGEVTMLRRKMETEKKQNAAKIAEAQAKVQEVNQKVTQLQRDMKMEREKMQSEMLFQRQDAELARRQQRPPRPQATPARPQVTPARIQTTPITIRNFSQVTVPRTVSPVTSPVAKPRPSQGLRGFQNAFGDTSPLRPRNKAGKQQKEQRLVASSSSPTSQAPSDYGFVDVMMEDNDAAPDVDMDANDPFIDTTPQPGPPLGQEQEYIMEIDYGPPVVDLPALDWKAELHRAILTYKHPTANQTALQELLTVSLPDTLYHTAIGQLLMSVSMISDYQAVATSIASSLVTMASLLFESNNIPASLTITGLLHHLIYSVPNFTNKLLSPTSPISPSKDTSFQPRLLVSLCGFISRNLQHSPSLPVNKPLADAIIDLLCALCWNPGCHDDLRLLCLTQESSTYATLLHFSNPSWLLRRVTDFIALHISSCPQATTPYVTLGNDIKKFPLIERLCAFLLDKDTKYEDEDGLVLQDSVIRCLSLMSVAPDTTISKVPALLPSLSRYLVGISRPLWQDDDDFVSSPERVSATLRRITRTVYLFHHLVVFQEHDYLRRQLHTQPTQHLAGAPQMFIEALSRLVYGWEQEWMSDGVKEEMKAISEIAGQVLDGYINAEAPEDHEIRSVFQEGKAIADDLDDDDRMDENEGWD</sequence>
<feature type="compositionally biased region" description="Low complexity" evidence="2">
    <location>
        <begin position="315"/>
        <end position="326"/>
    </location>
</feature>
<proteinExistence type="predicted"/>
<feature type="coiled-coil region" evidence="1">
    <location>
        <begin position="132"/>
        <end position="212"/>
    </location>
</feature>
<name>A0A0D7B9G6_9AGAR</name>
<evidence type="ECO:0000313" key="4">
    <source>
        <dbReference type="Proteomes" id="UP000054007"/>
    </source>
</evidence>
<protein>
    <recommendedName>
        <fullName evidence="5">DNA repair protein Rad26</fullName>
    </recommendedName>
</protein>
<evidence type="ECO:0000313" key="3">
    <source>
        <dbReference type="EMBL" id="KIY66875.1"/>
    </source>
</evidence>
<gene>
    <name evidence="3" type="ORF">CYLTODRAFT_423025</name>
</gene>
<feature type="compositionally biased region" description="Pro residues" evidence="2">
    <location>
        <begin position="113"/>
        <end position="125"/>
    </location>
</feature>